<dbReference type="PANTHER" id="PTHR34220:SF7">
    <property type="entry name" value="SENSOR HISTIDINE KINASE YPDA"/>
    <property type="match status" value="1"/>
</dbReference>
<dbReference type="PANTHER" id="PTHR34220">
    <property type="entry name" value="SENSOR HISTIDINE KINASE YPDA"/>
    <property type="match status" value="1"/>
</dbReference>
<evidence type="ECO:0000259" key="2">
    <source>
        <dbReference type="Pfam" id="PF06580"/>
    </source>
</evidence>
<dbReference type="InterPro" id="IPR010559">
    <property type="entry name" value="Sig_transdc_His_kin_internal"/>
</dbReference>
<dbReference type="Proteomes" id="UP000251993">
    <property type="component" value="Plasmid unnamed6"/>
</dbReference>
<feature type="domain" description="Signal transduction histidine kinase internal region" evidence="2">
    <location>
        <begin position="159"/>
        <end position="235"/>
    </location>
</feature>
<dbReference type="RefSeq" id="WP_114070779.1">
    <property type="nucleotide sequence ID" value="NZ_CP030856.1"/>
</dbReference>
<accession>A0A344TTR8</accession>
<keyword evidence="1" id="KW-0812">Transmembrane</keyword>
<feature type="transmembrane region" description="Helical" evidence="1">
    <location>
        <begin position="116"/>
        <end position="138"/>
    </location>
</feature>
<dbReference type="KEGG" id="run:DR864_29620"/>
<evidence type="ECO:0000313" key="3">
    <source>
        <dbReference type="EMBL" id="AXE22039.1"/>
    </source>
</evidence>
<keyword evidence="3" id="KW-0614">Plasmid</keyword>
<dbReference type="GO" id="GO:0016020">
    <property type="term" value="C:membrane"/>
    <property type="evidence" value="ECO:0007669"/>
    <property type="project" value="InterPro"/>
</dbReference>
<gene>
    <name evidence="3" type="ORF">DR864_29620</name>
</gene>
<dbReference type="OrthoDB" id="927174at2"/>
<keyword evidence="3" id="KW-0418">Kinase</keyword>
<feature type="transmembrane region" description="Helical" evidence="1">
    <location>
        <begin position="75"/>
        <end position="96"/>
    </location>
</feature>
<evidence type="ECO:0000313" key="4">
    <source>
        <dbReference type="Proteomes" id="UP000251993"/>
    </source>
</evidence>
<reference evidence="3 4" key="1">
    <citation type="submission" date="2018-07" db="EMBL/GenBank/DDBJ databases">
        <title>Genome sequencing of Runella.</title>
        <authorList>
            <person name="Baek M.-G."/>
            <person name="Yi H."/>
        </authorList>
    </citation>
    <scope>NUCLEOTIDE SEQUENCE [LARGE SCALE GENOMIC DNA]</scope>
    <source>
        <strain evidence="3 4">HYN0085</strain>
        <plasmid evidence="3 4">unnamed6</plasmid>
    </source>
</reference>
<keyword evidence="3" id="KW-0808">Transferase</keyword>
<dbReference type="InterPro" id="IPR050640">
    <property type="entry name" value="Bact_2-comp_sensor_kinase"/>
</dbReference>
<dbReference type="GO" id="GO:0000155">
    <property type="term" value="F:phosphorelay sensor kinase activity"/>
    <property type="evidence" value="ECO:0007669"/>
    <property type="project" value="InterPro"/>
</dbReference>
<organism evidence="3 4">
    <name type="scientific">Runella rosea</name>
    <dbReference type="NCBI Taxonomy" id="2259595"/>
    <lineage>
        <taxon>Bacteria</taxon>
        <taxon>Pseudomonadati</taxon>
        <taxon>Bacteroidota</taxon>
        <taxon>Cytophagia</taxon>
        <taxon>Cytophagales</taxon>
        <taxon>Spirosomataceae</taxon>
        <taxon>Runella</taxon>
    </lineage>
</organism>
<keyword evidence="4" id="KW-1185">Reference proteome</keyword>
<evidence type="ECO:0000256" key="1">
    <source>
        <dbReference type="SAM" id="Phobius"/>
    </source>
</evidence>
<dbReference type="Pfam" id="PF06580">
    <property type="entry name" value="His_kinase"/>
    <property type="match status" value="1"/>
</dbReference>
<protein>
    <submittedName>
        <fullName evidence="3">Histidine kinase</fullName>
    </submittedName>
</protein>
<sequence>MKKLNDKWTRLAGVPLIALFGQWVMYGYTNVPYADDWKIPFFFVLGAVFVWEVNRIGIIYSRRKFPELIHTRQRILYQAVWFTIGSFAVRVVQTYFYQLFAVWDYVDYTHFKPYFFNALVSLVGTIQIATVFEGFYLYRLWRVSYKEAQELKKANLQSQLDSLKAQINPHFLFNSLNSISSLVHSSPEKASDFIDELSSVYRYLLRENNRELCALEEEIAFIKAYFNLLKTRHGKGIELSIDIPKQYSYFLIPPLTLQLLFENAVKHNIVSASKPLHIRIYAADNMLCVENNLQKKRLAVASNKIGLNNIMAKYQLLNQPAVSVFQEETKFQVILPLIEPNFAYELVHR</sequence>
<keyword evidence="1" id="KW-1133">Transmembrane helix</keyword>
<feature type="transmembrane region" description="Helical" evidence="1">
    <location>
        <begin position="37"/>
        <end position="54"/>
    </location>
</feature>
<proteinExistence type="predicted"/>
<dbReference type="AlphaFoldDB" id="A0A344TTR8"/>
<dbReference type="EMBL" id="CP030856">
    <property type="protein sequence ID" value="AXE22039.1"/>
    <property type="molecule type" value="Genomic_DNA"/>
</dbReference>
<name>A0A344TTR8_9BACT</name>
<geneLocation type="plasmid" evidence="3 4">
    <name>unnamed6</name>
</geneLocation>
<feature type="transmembrane region" description="Helical" evidence="1">
    <location>
        <begin position="12"/>
        <end position="31"/>
    </location>
</feature>
<keyword evidence="1" id="KW-0472">Membrane</keyword>